<protein>
    <submittedName>
        <fullName evidence="1">Uncharacterized protein</fullName>
    </submittedName>
</protein>
<gene>
    <name evidence="1" type="ORF">F1559_002113</name>
</gene>
<keyword evidence="2" id="KW-1185">Reference proteome</keyword>
<name>A0A7J7IF40_9RHOD</name>
<dbReference type="EMBL" id="VWRR01000013">
    <property type="protein sequence ID" value="KAF6001715.1"/>
    <property type="molecule type" value="Genomic_DNA"/>
</dbReference>
<dbReference type="Proteomes" id="UP000530660">
    <property type="component" value="Unassembled WGS sequence"/>
</dbReference>
<dbReference type="OrthoDB" id="10483175at2759"/>
<proteinExistence type="predicted"/>
<reference evidence="1 2" key="1">
    <citation type="journal article" date="2020" name="J. Phycol.">
        <title>Comparative genome analysis reveals Cyanidiococcus gen. nov., a new extremophilic red algal genus sister to Cyanidioschyzon (Cyanidioschyzonaceae, Rhodophyta).</title>
        <authorList>
            <person name="Liu S.-L."/>
            <person name="Chiang Y.-R."/>
            <person name="Yoon H.S."/>
            <person name="Fu H.-Y."/>
        </authorList>
    </citation>
    <scope>NUCLEOTIDE SEQUENCE [LARGE SCALE GENOMIC DNA]</scope>
    <source>
        <strain evidence="1 2">THAL066</strain>
    </source>
</reference>
<accession>A0A7J7IF40</accession>
<comment type="caution">
    <text evidence="1">The sequence shown here is derived from an EMBL/GenBank/DDBJ whole genome shotgun (WGS) entry which is preliminary data.</text>
</comment>
<dbReference type="AlphaFoldDB" id="A0A7J7IF40"/>
<organism evidence="1 2">
    <name type="scientific">Cyanidiococcus yangmingshanensis</name>
    <dbReference type="NCBI Taxonomy" id="2690220"/>
    <lineage>
        <taxon>Eukaryota</taxon>
        <taxon>Rhodophyta</taxon>
        <taxon>Bangiophyceae</taxon>
        <taxon>Cyanidiales</taxon>
        <taxon>Cyanidiaceae</taxon>
        <taxon>Cyanidiococcus</taxon>
    </lineage>
</organism>
<evidence type="ECO:0000313" key="2">
    <source>
        <dbReference type="Proteomes" id="UP000530660"/>
    </source>
</evidence>
<sequence length="233" mass="26236">MGCRAFPEFGRVHRPLRTTRAGLRRWINTQIAHNRGIEPSVPKQGGGVLTIHPRYDFRICRCSVFHWNVLGGTIALLQSLCGLTAMLVAGRWREPHSTMFASPNGHWFPVDGCICGHRAAEHTTLSPTLEEGAVLLETERSFRDFHRVHVRYLVAPTENQPVPMPPTGTFAVASAARWHRLLIHHCLPAGRDERAIQSFIRSCQRTRNDVRAEFVRADWRLPATVGHCSLASL</sequence>
<evidence type="ECO:0000313" key="1">
    <source>
        <dbReference type="EMBL" id="KAF6001715.1"/>
    </source>
</evidence>